<organism evidence="2 3">
    <name type="scientific">Natribacillus halophilus</name>
    <dbReference type="NCBI Taxonomy" id="549003"/>
    <lineage>
        <taxon>Bacteria</taxon>
        <taxon>Bacillati</taxon>
        <taxon>Bacillota</taxon>
        <taxon>Bacilli</taxon>
        <taxon>Bacillales</taxon>
        <taxon>Bacillaceae</taxon>
        <taxon>Natribacillus</taxon>
    </lineage>
</organism>
<evidence type="ECO:0000259" key="1">
    <source>
        <dbReference type="Pfam" id="PF08378"/>
    </source>
</evidence>
<keyword evidence="3" id="KW-1185">Reference proteome</keyword>
<dbReference type="Pfam" id="PF08378">
    <property type="entry name" value="NERD"/>
    <property type="match status" value="1"/>
</dbReference>
<name>A0A1G8NG61_9BACI</name>
<reference evidence="2 3" key="1">
    <citation type="submission" date="2016-10" db="EMBL/GenBank/DDBJ databases">
        <authorList>
            <person name="de Groot N.N."/>
        </authorList>
    </citation>
    <scope>NUCLEOTIDE SEQUENCE [LARGE SCALE GENOMIC DNA]</scope>
    <source>
        <strain evidence="2 3">DSM 21771</strain>
    </source>
</reference>
<dbReference type="EMBL" id="FNEN01000006">
    <property type="protein sequence ID" value="SDI79261.1"/>
    <property type="molecule type" value="Genomic_DNA"/>
</dbReference>
<gene>
    <name evidence="2" type="ORF">SAMN04488123_10670</name>
</gene>
<dbReference type="AlphaFoldDB" id="A0A1G8NG61"/>
<dbReference type="Proteomes" id="UP000198853">
    <property type="component" value="Unassembled WGS sequence"/>
</dbReference>
<proteinExistence type="predicted"/>
<dbReference type="RefSeq" id="WP_090398039.1">
    <property type="nucleotide sequence ID" value="NZ_FNEN01000006.1"/>
</dbReference>
<feature type="domain" description="NERD" evidence="1">
    <location>
        <begin position="138"/>
        <end position="244"/>
    </location>
</feature>
<dbReference type="OrthoDB" id="2433183at2"/>
<protein>
    <submittedName>
        <fullName evidence="2">Nuclease-related domain-containing protein</fullName>
    </submittedName>
</protein>
<evidence type="ECO:0000313" key="2">
    <source>
        <dbReference type="EMBL" id="SDI79261.1"/>
    </source>
</evidence>
<accession>A0A1G8NG61</accession>
<evidence type="ECO:0000313" key="3">
    <source>
        <dbReference type="Proteomes" id="UP000198853"/>
    </source>
</evidence>
<dbReference type="InterPro" id="IPR011528">
    <property type="entry name" value="NERD"/>
</dbReference>
<sequence>MAHLVKLEDYVSRYEVDIQQYPSQYTRLKRERWQQLQRAWAEANQGVGAEYPDDEDWFADVQQSFWQYALQKVSGIYKRQPNDEKSDHDDKNHHLVGKSRESLLAFFYYEWMQSQLKWASSSSSEESVLDSKYRYDSRLREFLRLLPDNYMVFYYPVFRIQQADVQLDVLLLSPSEIYCVTYVETPPHTLFEGGSNRFWREFRSKKEYKRLNPLLAVKRMEDVVQSIFQANGIYFPVQKVVLLPAAIVDDTELAHNVTIVDHRGYDQWMNNIGRHASPMKKIQFQAAECLLGQGKTRAYSKGHMVETSEEQSR</sequence>